<proteinExistence type="predicted"/>
<keyword evidence="3" id="KW-1185">Reference proteome</keyword>
<name>A0ABW5IMF1_9BACT</name>
<accession>A0ABW5IMF1</accession>
<evidence type="ECO:0000256" key="1">
    <source>
        <dbReference type="SAM" id="Phobius"/>
    </source>
</evidence>
<feature type="transmembrane region" description="Helical" evidence="1">
    <location>
        <begin position="7"/>
        <end position="33"/>
    </location>
</feature>
<dbReference type="EMBL" id="JBHULU010000015">
    <property type="protein sequence ID" value="MFD2514419.1"/>
    <property type="molecule type" value="Genomic_DNA"/>
</dbReference>
<sequence length="198" mass="22418">MERNRLLTIALAVSNIFQALIVVSIALFTFGIIHYQFAPDVYNKVELSGFNFKSANNLSTSIYTSSFEITSVIGTKPAAPGPIYVKDANTLSLLIFYLQIVVTLAFWVLILQQIAKLIKSVKALQTFRQNNSNVFQKIGRYCLLIFIVTGFRWMETENASYLGIYINYLPLLFMLGAFILAEIFEEGNKLYEAEQLTI</sequence>
<feature type="transmembrane region" description="Helical" evidence="1">
    <location>
        <begin position="138"/>
        <end position="154"/>
    </location>
</feature>
<dbReference type="RefSeq" id="WP_377506977.1">
    <property type="nucleotide sequence ID" value="NZ_JBHULU010000015.1"/>
</dbReference>
<feature type="transmembrane region" description="Helical" evidence="1">
    <location>
        <begin position="160"/>
        <end position="181"/>
    </location>
</feature>
<evidence type="ECO:0008006" key="4">
    <source>
        <dbReference type="Google" id="ProtNLM"/>
    </source>
</evidence>
<evidence type="ECO:0000313" key="2">
    <source>
        <dbReference type="EMBL" id="MFD2514419.1"/>
    </source>
</evidence>
<comment type="caution">
    <text evidence="2">The sequence shown here is derived from an EMBL/GenBank/DDBJ whole genome shotgun (WGS) entry which is preliminary data.</text>
</comment>
<organism evidence="2 3">
    <name type="scientific">Pontibacter locisalis</name>
    <dbReference type="NCBI Taxonomy" id="1719035"/>
    <lineage>
        <taxon>Bacteria</taxon>
        <taxon>Pseudomonadati</taxon>
        <taxon>Bacteroidota</taxon>
        <taxon>Cytophagia</taxon>
        <taxon>Cytophagales</taxon>
        <taxon>Hymenobacteraceae</taxon>
        <taxon>Pontibacter</taxon>
    </lineage>
</organism>
<keyword evidence="1" id="KW-1133">Transmembrane helix</keyword>
<gene>
    <name evidence="2" type="ORF">ACFSRY_11120</name>
</gene>
<protein>
    <recommendedName>
        <fullName evidence="4">DUF2975 domain-containing protein</fullName>
    </recommendedName>
</protein>
<evidence type="ECO:0000313" key="3">
    <source>
        <dbReference type="Proteomes" id="UP001597544"/>
    </source>
</evidence>
<feature type="transmembrane region" description="Helical" evidence="1">
    <location>
        <begin position="94"/>
        <end position="118"/>
    </location>
</feature>
<reference evidence="3" key="1">
    <citation type="journal article" date="2019" name="Int. J. Syst. Evol. Microbiol.">
        <title>The Global Catalogue of Microorganisms (GCM) 10K type strain sequencing project: providing services to taxonomists for standard genome sequencing and annotation.</title>
        <authorList>
            <consortium name="The Broad Institute Genomics Platform"/>
            <consortium name="The Broad Institute Genome Sequencing Center for Infectious Disease"/>
            <person name="Wu L."/>
            <person name="Ma J."/>
        </authorList>
    </citation>
    <scope>NUCLEOTIDE SEQUENCE [LARGE SCALE GENOMIC DNA]</scope>
    <source>
        <strain evidence="3">KCTC 42498</strain>
    </source>
</reference>
<keyword evidence="1" id="KW-0812">Transmembrane</keyword>
<dbReference type="Proteomes" id="UP001597544">
    <property type="component" value="Unassembled WGS sequence"/>
</dbReference>
<keyword evidence="1" id="KW-0472">Membrane</keyword>